<evidence type="ECO:0000256" key="1">
    <source>
        <dbReference type="SAM" id="Phobius"/>
    </source>
</evidence>
<evidence type="ECO:0000313" key="3">
    <source>
        <dbReference type="Proteomes" id="UP001231915"/>
    </source>
</evidence>
<accession>A0ABT7ES94</accession>
<feature type="transmembrane region" description="Helical" evidence="1">
    <location>
        <begin position="6"/>
        <end position="23"/>
    </location>
</feature>
<dbReference type="EMBL" id="JASJUT010000013">
    <property type="protein sequence ID" value="MDK2597927.1"/>
    <property type="molecule type" value="Genomic_DNA"/>
</dbReference>
<gene>
    <name evidence="2" type="ORF">QNM18_22945</name>
</gene>
<keyword evidence="3" id="KW-1185">Reference proteome</keyword>
<name>A0ABT7ES94_9GAMM</name>
<reference evidence="2 3" key="1">
    <citation type="submission" date="2023-05" db="EMBL/GenBank/DDBJ databases">
        <title>Pseudoalteromonas ardens sp. nov., Pseudoalteromonas obscura sp. nov., and Pseudoalteromonas umbrosa sp. nov., isolated from the coral Montipora capitata.</title>
        <authorList>
            <person name="Thomas E.M."/>
            <person name="Smith E.M."/>
            <person name="Papke E."/>
            <person name="Shlafstein M.D."/>
            <person name="Oline D.K."/>
            <person name="Videau P."/>
            <person name="Saw J.H."/>
            <person name="Strangman W.K."/>
            <person name="Ushijima B."/>
        </authorList>
    </citation>
    <scope>NUCLEOTIDE SEQUENCE [LARGE SCALE GENOMIC DNA]</scope>
    <source>
        <strain evidence="2 3">P94</strain>
    </source>
</reference>
<protein>
    <submittedName>
        <fullName evidence="2">Uncharacterized protein</fullName>
    </submittedName>
</protein>
<dbReference type="Proteomes" id="UP001231915">
    <property type="component" value="Unassembled WGS sequence"/>
</dbReference>
<organism evidence="2 3">
    <name type="scientific">Pseudoalteromonas obscura</name>
    <dbReference type="NCBI Taxonomy" id="3048491"/>
    <lineage>
        <taxon>Bacteria</taxon>
        <taxon>Pseudomonadati</taxon>
        <taxon>Pseudomonadota</taxon>
        <taxon>Gammaproteobacteria</taxon>
        <taxon>Alteromonadales</taxon>
        <taxon>Pseudoalteromonadaceae</taxon>
        <taxon>Pseudoalteromonas</taxon>
    </lineage>
</organism>
<sequence>MEILILSIAIFVIVVTFAILAMLDCEKVNRLEAYVLLKLKFRSVYEKISEKDTVTASSSIGNDNISSHNICVEIGQAMTGASDDPTEKFDQLNASINKAKEYCIRMQSIPIKLEPKEQPKLSVVKNG</sequence>
<dbReference type="RefSeq" id="WP_284138557.1">
    <property type="nucleotide sequence ID" value="NZ_JASJUT010000013.1"/>
</dbReference>
<evidence type="ECO:0000313" key="2">
    <source>
        <dbReference type="EMBL" id="MDK2597927.1"/>
    </source>
</evidence>
<keyword evidence="1" id="KW-1133">Transmembrane helix</keyword>
<keyword evidence="1" id="KW-0812">Transmembrane</keyword>
<proteinExistence type="predicted"/>
<keyword evidence="1" id="KW-0472">Membrane</keyword>
<comment type="caution">
    <text evidence="2">The sequence shown here is derived from an EMBL/GenBank/DDBJ whole genome shotgun (WGS) entry which is preliminary data.</text>
</comment>